<evidence type="ECO:0000256" key="2">
    <source>
        <dbReference type="ARBA" id="ARBA00023239"/>
    </source>
</evidence>
<feature type="binding site" evidence="5">
    <location>
        <position position="48"/>
    </location>
    <ligand>
        <name>pyruvate</name>
        <dbReference type="ChEBI" id="CHEBI:15361"/>
    </ligand>
</feature>
<evidence type="ECO:0000256" key="5">
    <source>
        <dbReference type="PIRSR" id="PIRSR001365-2"/>
    </source>
</evidence>
<evidence type="ECO:0000256" key="1">
    <source>
        <dbReference type="ARBA" id="ARBA00007592"/>
    </source>
</evidence>
<name>A0A6M0QSD7_9RHOB</name>
<dbReference type="SMART" id="SM01130">
    <property type="entry name" value="DHDPS"/>
    <property type="match status" value="1"/>
</dbReference>
<evidence type="ECO:0000256" key="3">
    <source>
        <dbReference type="PIRNR" id="PIRNR001365"/>
    </source>
</evidence>
<dbReference type="PANTHER" id="PTHR12128:SF66">
    <property type="entry name" value="4-HYDROXY-2-OXOGLUTARATE ALDOLASE, MITOCHONDRIAL"/>
    <property type="match status" value="1"/>
</dbReference>
<feature type="active site" description="Proton donor/acceptor" evidence="4">
    <location>
        <position position="136"/>
    </location>
</feature>
<comment type="similarity">
    <text evidence="1 3">Belongs to the DapA family.</text>
</comment>
<proteinExistence type="inferred from homology"/>
<dbReference type="Proteomes" id="UP000477782">
    <property type="component" value="Unassembled WGS sequence"/>
</dbReference>
<dbReference type="AlphaFoldDB" id="A0A6M0QSD7"/>
<gene>
    <name evidence="6" type="ORF">G4Z14_08555</name>
</gene>
<dbReference type="SUPFAM" id="SSF51569">
    <property type="entry name" value="Aldolase"/>
    <property type="match status" value="1"/>
</dbReference>
<dbReference type="PANTHER" id="PTHR12128">
    <property type="entry name" value="DIHYDRODIPICOLINATE SYNTHASE"/>
    <property type="match status" value="1"/>
</dbReference>
<dbReference type="InterPro" id="IPR002220">
    <property type="entry name" value="DapA-like"/>
</dbReference>
<dbReference type="GO" id="GO:0008840">
    <property type="term" value="F:4-hydroxy-tetrahydrodipicolinate synthase activity"/>
    <property type="evidence" value="ECO:0007669"/>
    <property type="project" value="TreeGrafter"/>
</dbReference>
<dbReference type="RefSeq" id="WP_164624732.1">
    <property type="nucleotide sequence ID" value="NZ_JAAIVJ010000004.1"/>
</dbReference>
<reference evidence="6 7" key="1">
    <citation type="submission" date="2020-02" db="EMBL/GenBank/DDBJ databases">
        <authorList>
            <person name="Chen W.-M."/>
        </authorList>
    </citation>
    <scope>NUCLEOTIDE SEQUENCE [LARGE SCALE GENOMIC DNA]</scope>
    <source>
        <strain evidence="6 7">KMS-5</strain>
    </source>
</reference>
<accession>A0A6M0QSD7</accession>
<evidence type="ECO:0000313" key="7">
    <source>
        <dbReference type="Proteomes" id="UP000477782"/>
    </source>
</evidence>
<feature type="active site" description="Schiff-base intermediate with substrate" evidence="4">
    <location>
        <position position="164"/>
    </location>
</feature>
<organism evidence="6 7">
    <name type="scientific">Tabrizicola oligotrophica</name>
    <dbReference type="NCBI Taxonomy" id="2710650"/>
    <lineage>
        <taxon>Bacteria</taxon>
        <taxon>Pseudomonadati</taxon>
        <taxon>Pseudomonadota</taxon>
        <taxon>Alphaproteobacteria</taxon>
        <taxon>Rhodobacterales</taxon>
        <taxon>Paracoccaceae</taxon>
        <taxon>Tabrizicola</taxon>
    </lineage>
</organism>
<dbReference type="Gene3D" id="3.20.20.70">
    <property type="entry name" value="Aldolase class I"/>
    <property type="match status" value="1"/>
</dbReference>
<dbReference type="EMBL" id="JAAIVJ010000004">
    <property type="protein sequence ID" value="NEY90347.1"/>
    <property type="molecule type" value="Genomic_DNA"/>
</dbReference>
<keyword evidence="7" id="KW-1185">Reference proteome</keyword>
<sequence length="290" mass="31187">MTDLTGVCVPICTPFKDSGASLDLKSFEANIDSLIENGVHIIAVNGGTGEFPFLAEDEKRKLAEVAVKRANGRAKVIAQTSAIRTEDAVENSKHADGIGADALLILPPYFEGPGEAGVRWHYEQLAKAVKTPIMAYNIPVYTQFDITPEIYARFSEIDGIKYIKDSTADPSRIEKLAGQGAKVFCGCDFLNFFAIVNGAAGLFTGSGNVAPALIRKLWDLSKSTEYGEAEKVWAKLRPISRLLWTLPFNPVAKAGSAMTGRPAGLCRMPVPPLSAEEMKHVEDAVAALSA</sequence>
<evidence type="ECO:0000313" key="6">
    <source>
        <dbReference type="EMBL" id="NEY90347.1"/>
    </source>
</evidence>
<dbReference type="InterPro" id="IPR013785">
    <property type="entry name" value="Aldolase_TIM"/>
</dbReference>
<dbReference type="PIRSF" id="PIRSF001365">
    <property type="entry name" value="DHDPS"/>
    <property type="match status" value="1"/>
</dbReference>
<evidence type="ECO:0000256" key="4">
    <source>
        <dbReference type="PIRSR" id="PIRSR001365-1"/>
    </source>
</evidence>
<dbReference type="PRINTS" id="PR00146">
    <property type="entry name" value="DHPICSNTHASE"/>
</dbReference>
<comment type="caution">
    <text evidence="6">The sequence shown here is derived from an EMBL/GenBank/DDBJ whole genome shotgun (WGS) entry which is preliminary data.</text>
</comment>
<dbReference type="Pfam" id="PF00701">
    <property type="entry name" value="DHDPS"/>
    <property type="match status" value="1"/>
</dbReference>
<dbReference type="CDD" id="cd00408">
    <property type="entry name" value="DHDPS-like"/>
    <property type="match status" value="1"/>
</dbReference>
<keyword evidence="2 3" id="KW-0456">Lyase</keyword>
<protein>
    <submittedName>
        <fullName evidence="6">Dihydrodipicolinate synthase family protein</fullName>
    </submittedName>
</protein>